<accession>A0ABY5KEF6</accession>
<protein>
    <recommendedName>
        <fullName evidence="4">DUF1795 domain-containing protein</fullName>
    </recommendedName>
</protein>
<proteinExistence type="predicted"/>
<reference evidence="2 3" key="1">
    <citation type="submission" date="2022-07" db="EMBL/GenBank/DDBJ databases">
        <title>Novel species in genus Aeromicrobium.</title>
        <authorList>
            <person name="Ye L."/>
        </authorList>
    </citation>
    <scope>NUCLEOTIDE SEQUENCE [LARGE SCALE GENOMIC DNA]</scope>
    <source>
        <strain evidence="3">zg-Y50</strain>
    </source>
</reference>
<feature type="region of interest" description="Disordered" evidence="1">
    <location>
        <begin position="9"/>
        <end position="65"/>
    </location>
</feature>
<dbReference type="Proteomes" id="UP001315860">
    <property type="component" value="Chromosome"/>
</dbReference>
<feature type="compositionally biased region" description="Low complexity" evidence="1">
    <location>
        <begin position="19"/>
        <end position="32"/>
    </location>
</feature>
<evidence type="ECO:0000313" key="3">
    <source>
        <dbReference type="Proteomes" id="UP001315860"/>
    </source>
</evidence>
<sequence length="187" mass="19330">MIVVAALAAGCGGGDDTDSSSSSSSSSSSDSSAAPAVTKGQEVSGTGYTFRAPEGWGDPPQEVPGVQLDSLVVDLGDDDGFSDNLNVLLSPAGAMKASQAEASGKNELTSIGASDVKVHDRTKVAGRETAHLSAGMSMNDAVYEIEQFYIAGEDETYVLTFSFSRTAPDADRQAAIDHVLKSWSWAD</sequence>
<gene>
    <name evidence="2" type="ORF">NP095_01690</name>
</gene>
<organism evidence="2 3">
    <name type="scientific">Aeromicrobium duanguangcaii</name>
    <dbReference type="NCBI Taxonomy" id="2968086"/>
    <lineage>
        <taxon>Bacteria</taxon>
        <taxon>Bacillati</taxon>
        <taxon>Actinomycetota</taxon>
        <taxon>Actinomycetes</taxon>
        <taxon>Propionibacteriales</taxon>
        <taxon>Nocardioidaceae</taxon>
        <taxon>Aeromicrobium</taxon>
    </lineage>
</organism>
<name>A0ABY5KEF6_9ACTN</name>
<evidence type="ECO:0008006" key="4">
    <source>
        <dbReference type="Google" id="ProtNLM"/>
    </source>
</evidence>
<keyword evidence="3" id="KW-1185">Reference proteome</keyword>
<evidence type="ECO:0000313" key="2">
    <source>
        <dbReference type="EMBL" id="UUI68847.1"/>
    </source>
</evidence>
<evidence type="ECO:0000256" key="1">
    <source>
        <dbReference type="SAM" id="MobiDB-lite"/>
    </source>
</evidence>
<dbReference type="RefSeq" id="WP_232417767.1">
    <property type="nucleotide sequence ID" value="NZ_CP101990.1"/>
</dbReference>
<dbReference type="EMBL" id="CP101990">
    <property type="protein sequence ID" value="UUI68847.1"/>
    <property type="molecule type" value="Genomic_DNA"/>
</dbReference>
<dbReference type="Gene3D" id="3.40.1000.10">
    <property type="entry name" value="Mog1/PsbP, alpha/beta/alpha sandwich"/>
    <property type="match status" value="1"/>
</dbReference>